<dbReference type="EMBL" id="PDXD01000197">
    <property type="protein sequence ID" value="RYN56067.1"/>
    <property type="molecule type" value="Genomic_DNA"/>
</dbReference>
<evidence type="ECO:0000313" key="2">
    <source>
        <dbReference type="EMBL" id="RYN56067.1"/>
    </source>
</evidence>
<dbReference type="VEuPathDB" id="FungiDB:CC77DRAFT_995350"/>
<evidence type="ECO:0000313" key="3">
    <source>
        <dbReference type="Proteomes" id="UP000291422"/>
    </source>
</evidence>
<gene>
    <name evidence="2" type="ORF">AA0117_g13286</name>
</gene>
<accession>A0A4Q4MQE0</accession>
<protein>
    <recommendedName>
        <fullName evidence="1">F-box domain-containing protein</fullName>
    </recommendedName>
</protein>
<organism evidence="2 3">
    <name type="scientific">Alternaria alternata</name>
    <name type="common">Alternaria rot fungus</name>
    <name type="synonym">Torula alternata</name>
    <dbReference type="NCBI Taxonomy" id="5599"/>
    <lineage>
        <taxon>Eukaryota</taxon>
        <taxon>Fungi</taxon>
        <taxon>Dikarya</taxon>
        <taxon>Ascomycota</taxon>
        <taxon>Pezizomycotina</taxon>
        <taxon>Dothideomycetes</taxon>
        <taxon>Pleosporomycetidae</taxon>
        <taxon>Pleosporales</taxon>
        <taxon>Pleosporineae</taxon>
        <taxon>Pleosporaceae</taxon>
        <taxon>Alternaria</taxon>
        <taxon>Alternaria sect. Alternaria</taxon>
        <taxon>Alternaria alternata complex</taxon>
    </lineage>
</organism>
<comment type="caution">
    <text evidence="2">The sequence shown here is derived from an EMBL/GenBank/DDBJ whole genome shotgun (WGS) entry which is preliminary data.</text>
</comment>
<dbReference type="AlphaFoldDB" id="A0A4Q4MQE0"/>
<dbReference type="Proteomes" id="UP000291422">
    <property type="component" value="Unassembled WGS sequence"/>
</dbReference>
<name>A0A4Q4MQE0_ALTAL</name>
<dbReference type="SUPFAM" id="SSF81383">
    <property type="entry name" value="F-box domain"/>
    <property type="match status" value="1"/>
</dbReference>
<reference evidence="3" key="1">
    <citation type="journal article" date="2019" name="bioRxiv">
        <title>Genomics, evolutionary history and diagnostics of the Alternaria alternata species group including apple and Asian pear pathotypes.</title>
        <authorList>
            <person name="Armitage A.D."/>
            <person name="Cockerton H.M."/>
            <person name="Sreenivasaprasad S."/>
            <person name="Woodhall J.W."/>
            <person name="Lane C.R."/>
            <person name="Harrison R.J."/>
            <person name="Clarkson J.P."/>
        </authorList>
    </citation>
    <scope>NUCLEOTIDE SEQUENCE [LARGE SCALE GENOMIC DNA]</scope>
    <source>
        <strain evidence="3">FERA 1177</strain>
    </source>
</reference>
<proteinExistence type="predicted"/>
<feature type="domain" description="F-box" evidence="1">
    <location>
        <begin position="16"/>
        <end position="51"/>
    </location>
</feature>
<dbReference type="Pfam" id="PF00646">
    <property type="entry name" value="F-box"/>
    <property type="match status" value="1"/>
</dbReference>
<sequence length="601" mass="69256">MDFERGSQRSASCCSIQDLSNELILMIMDHLPYATQFDLARTCKRLAIASRGVLELHQDSYAKYRVASDLDPSTVSLLLRSAFGKGSPIPAWHVRSFEIWKDRTAWSEWQSFDLHTPLVSEEDAKQSQHRVSKEDARRYLDWLEEQSAEDFEYELIEELLAQVDSGHDGLLKAMLFAKLERLQDLKFVTRSQDQGSCLPSLRLLIGNCIKKRKKISWPIGFRAIQKVAIGVASSTWMDDNRDKQPCTLLFSYLLRLPSLNSIYFNKLCAFEEGTDNEENPEEDEWHYHELLPEGKSSVKHIFLNGCSGQLGEEEEYLWAAPRQLLTMSIRFEGSDDFNGSTGTANRVASDQKNSLKSLMWYGYTTAGEYPRNIVGDHCAIYDNEEFDHLKTLQDIRQMTVCAEDIDLCVEHGRMYDHMEDLTRKHRDDEDDEGNIYDEEDDEMFAIRRIATMFPRTIETLVLWDQAGETMASLIERGLIRMVQSGRYRNLKAIFTEPMERASRLSGQEKAWFHDLIAAGKEVGVDVYTLSNQDGMQHSIEFAEAPDEYDLRSGIHAGVRPSGWVFDPYLGRRIPPECKAERYDTLWADFKVVREAYWRNGQ</sequence>
<dbReference type="InterPro" id="IPR036047">
    <property type="entry name" value="F-box-like_dom_sf"/>
</dbReference>
<dbReference type="InterPro" id="IPR001810">
    <property type="entry name" value="F-box_dom"/>
</dbReference>
<evidence type="ECO:0000259" key="1">
    <source>
        <dbReference type="Pfam" id="PF00646"/>
    </source>
</evidence>